<organism evidence="10 11">
    <name type="scientific">Pyrrhoderma noxium</name>
    <dbReference type="NCBI Taxonomy" id="2282107"/>
    <lineage>
        <taxon>Eukaryota</taxon>
        <taxon>Fungi</taxon>
        <taxon>Dikarya</taxon>
        <taxon>Basidiomycota</taxon>
        <taxon>Agaricomycotina</taxon>
        <taxon>Agaricomycetes</taxon>
        <taxon>Hymenochaetales</taxon>
        <taxon>Hymenochaetaceae</taxon>
        <taxon>Pyrrhoderma</taxon>
    </lineage>
</organism>
<comment type="similarity">
    <text evidence="2">Belongs to the SYS1 family.</text>
</comment>
<evidence type="ECO:0000313" key="10">
    <source>
        <dbReference type="EMBL" id="PAV19807.1"/>
    </source>
</evidence>
<dbReference type="GO" id="GO:0005829">
    <property type="term" value="C:cytosol"/>
    <property type="evidence" value="ECO:0007669"/>
    <property type="project" value="GOC"/>
</dbReference>
<dbReference type="GO" id="GO:0034067">
    <property type="term" value="P:protein localization to Golgi apparatus"/>
    <property type="evidence" value="ECO:0007669"/>
    <property type="project" value="TreeGrafter"/>
</dbReference>
<dbReference type="GO" id="GO:0000139">
    <property type="term" value="C:Golgi membrane"/>
    <property type="evidence" value="ECO:0007669"/>
    <property type="project" value="UniProtKB-SubCell"/>
</dbReference>
<feature type="transmembrane region" description="Helical" evidence="9">
    <location>
        <begin position="21"/>
        <end position="43"/>
    </location>
</feature>
<dbReference type="EMBL" id="NBII01000004">
    <property type="protein sequence ID" value="PAV19807.1"/>
    <property type="molecule type" value="Genomic_DNA"/>
</dbReference>
<dbReference type="PANTHER" id="PTHR12952">
    <property type="entry name" value="SYS1"/>
    <property type="match status" value="1"/>
</dbReference>
<name>A0A286UJN4_9AGAM</name>
<evidence type="ECO:0000256" key="6">
    <source>
        <dbReference type="ARBA" id="ARBA00022989"/>
    </source>
</evidence>
<dbReference type="OrthoDB" id="542931at2759"/>
<dbReference type="AlphaFoldDB" id="A0A286UJN4"/>
<comment type="caution">
    <text evidence="10">The sequence shown here is derived from an EMBL/GenBank/DDBJ whole genome shotgun (WGS) entry which is preliminary data.</text>
</comment>
<keyword evidence="3" id="KW-0813">Transport</keyword>
<dbReference type="GO" id="GO:0006895">
    <property type="term" value="P:Golgi to endosome transport"/>
    <property type="evidence" value="ECO:0007669"/>
    <property type="project" value="TreeGrafter"/>
</dbReference>
<protein>
    <submittedName>
        <fullName evidence="10">Integral membrane S (TGN-related)</fullName>
    </submittedName>
</protein>
<evidence type="ECO:0000313" key="11">
    <source>
        <dbReference type="Proteomes" id="UP000217199"/>
    </source>
</evidence>
<evidence type="ECO:0000256" key="8">
    <source>
        <dbReference type="ARBA" id="ARBA00023136"/>
    </source>
</evidence>
<accession>A0A286UJN4</accession>
<keyword evidence="7" id="KW-0333">Golgi apparatus</keyword>
<gene>
    <name evidence="10" type="ORF">PNOK_0474100</name>
</gene>
<feature type="transmembrane region" description="Helical" evidence="9">
    <location>
        <begin position="150"/>
        <end position="171"/>
    </location>
</feature>
<evidence type="ECO:0000256" key="5">
    <source>
        <dbReference type="ARBA" id="ARBA00022927"/>
    </source>
</evidence>
<comment type="subcellular location">
    <subcellularLocation>
        <location evidence="1">Golgi apparatus membrane</location>
        <topology evidence="1">Multi-pass membrane protein</topology>
    </subcellularLocation>
</comment>
<proteinExistence type="inferred from homology"/>
<feature type="transmembrane region" description="Helical" evidence="9">
    <location>
        <begin position="121"/>
        <end position="143"/>
    </location>
</feature>
<dbReference type="InParanoid" id="A0A286UJN4"/>
<evidence type="ECO:0000256" key="4">
    <source>
        <dbReference type="ARBA" id="ARBA00022692"/>
    </source>
</evidence>
<sequence length="231" mass="26054">MAGRSKQPLGWDPVLIISQIVSFQALHYLTLSLLIPPLLWFFAEPNALNYEGGALNVGMVMDWREMAGWPTAHGLRGDDRRGWGVFRGAYSGGQRVGTGTWIDPFKDGNKYFQWDGRTDPLRGWVVAFCWLVASIADIYYVYSLIRRPRLVLDFTITLLLVHVVLTTYYSGALPSSIFVWLVLLLGSIITVTGAEQLCVRREMNEGLQTVPSEIEEIEMGTRRPPQGTRMD</sequence>
<dbReference type="PANTHER" id="PTHR12952:SF0">
    <property type="entry name" value="PROTEIN SYS1 HOMOLOG"/>
    <property type="match status" value="1"/>
</dbReference>
<dbReference type="GO" id="GO:0043001">
    <property type="term" value="P:Golgi to plasma membrane protein transport"/>
    <property type="evidence" value="ECO:0007669"/>
    <property type="project" value="TreeGrafter"/>
</dbReference>
<dbReference type="Proteomes" id="UP000217199">
    <property type="component" value="Unassembled WGS sequence"/>
</dbReference>
<evidence type="ECO:0000256" key="3">
    <source>
        <dbReference type="ARBA" id="ARBA00022448"/>
    </source>
</evidence>
<dbReference type="InterPro" id="IPR019185">
    <property type="entry name" value="Integral_membrane_SYS1-rel"/>
</dbReference>
<dbReference type="Pfam" id="PF09801">
    <property type="entry name" value="SYS1"/>
    <property type="match status" value="1"/>
</dbReference>
<evidence type="ECO:0000256" key="9">
    <source>
        <dbReference type="SAM" id="Phobius"/>
    </source>
</evidence>
<keyword evidence="6 9" id="KW-1133">Transmembrane helix</keyword>
<dbReference type="GO" id="GO:0005802">
    <property type="term" value="C:trans-Golgi network"/>
    <property type="evidence" value="ECO:0007669"/>
    <property type="project" value="TreeGrafter"/>
</dbReference>
<evidence type="ECO:0000256" key="1">
    <source>
        <dbReference type="ARBA" id="ARBA00004653"/>
    </source>
</evidence>
<dbReference type="STRING" id="2282107.A0A286UJN4"/>
<keyword evidence="5" id="KW-0653">Protein transport</keyword>
<keyword evidence="11" id="KW-1185">Reference proteome</keyword>
<feature type="transmembrane region" description="Helical" evidence="9">
    <location>
        <begin position="177"/>
        <end position="194"/>
    </location>
</feature>
<evidence type="ECO:0000256" key="2">
    <source>
        <dbReference type="ARBA" id="ARBA00008160"/>
    </source>
</evidence>
<keyword evidence="4 9" id="KW-0812">Transmembrane</keyword>
<reference evidence="10 11" key="1">
    <citation type="journal article" date="2017" name="Mol. Ecol.">
        <title>Comparative and population genomic landscape of Phellinus noxius: A hypervariable fungus causing root rot in trees.</title>
        <authorList>
            <person name="Chung C.L."/>
            <person name="Lee T.J."/>
            <person name="Akiba M."/>
            <person name="Lee H.H."/>
            <person name="Kuo T.H."/>
            <person name="Liu D."/>
            <person name="Ke H.M."/>
            <person name="Yokoi T."/>
            <person name="Roa M.B."/>
            <person name="Lu M.J."/>
            <person name="Chang Y.Y."/>
            <person name="Ann P.J."/>
            <person name="Tsai J.N."/>
            <person name="Chen C.Y."/>
            <person name="Tzean S.S."/>
            <person name="Ota Y."/>
            <person name="Hattori T."/>
            <person name="Sahashi N."/>
            <person name="Liou R.F."/>
            <person name="Kikuchi T."/>
            <person name="Tsai I.J."/>
        </authorList>
    </citation>
    <scope>NUCLEOTIDE SEQUENCE [LARGE SCALE GENOMIC DNA]</scope>
    <source>
        <strain evidence="10 11">FFPRI411160</strain>
    </source>
</reference>
<keyword evidence="8 9" id="KW-0472">Membrane</keyword>
<evidence type="ECO:0000256" key="7">
    <source>
        <dbReference type="ARBA" id="ARBA00023034"/>
    </source>
</evidence>